<evidence type="ECO:0000313" key="3">
    <source>
        <dbReference type="EMBL" id="OLQ88215.1"/>
    </source>
</evidence>
<evidence type="ECO:0000259" key="2">
    <source>
        <dbReference type="Pfam" id="PF00561"/>
    </source>
</evidence>
<feature type="signal peptide" evidence="1">
    <location>
        <begin position="1"/>
        <end position="24"/>
    </location>
</feature>
<dbReference type="AlphaFoldDB" id="A0A1Q9HEQ2"/>
<dbReference type="STRING" id="1381081.BIY22_08595"/>
<accession>A0A1Q9HEQ2</accession>
<dbReference type="InterPro" id="IPR000073">
    <property type="entry name" value="AB_hydrolase_1"/>
</dbReference>
<sequence length="282" mass="31301">MRNHLKSSLLFTLLLLSFSQTVLSKDKVHMVDVGSHKLNVLQLGTGSSTVVFDSGFSDTLDAWFKIQPEISKYAKTISYDRAGIGRSEVGPNPRSAQQIATELKTTLDNVGAFPPYILVGWSGGGLFQTVFAARYPDDVASLILVDPATAEHYDYMQQTQEWADTFSHLDELNAGYRGQLEALDLTKMQVRQSWPLSETPVTLITATKPLGGWPFSNESEMKYWQSTHERLVKSSPNTTHIIAEGSTHLMPIQNPSIIIDVIKQHIENLATKPMDVLPVKAL</sequence>
<dbReference type="RefSeq" id="WP_075709383.1">
    <property type="nucleotide sequence ID" value="NZ_MJMJ01000023.1"/>
</dbReference>
<dbReference type="EMBL" id="MJMJ01000023">
    <property type="protein sequence ID" value="OLQ88215.1"/>
    <property type="molecule type" value="Genomic_DNA"/>
</dbReference>
<dbReference type="InterPro" id="IPR050266">
    <property type="entry name" value="AB_hydrolase_sf"/>
</dbReference>
<organism evidence="3 4">
    <name type="scientific">Vibrio panuliri</name>
    <dbReference type="NCBI Taxonomy" id="1381081"/>
    <lineage>
        <taxon>Bacteria</taxon>
        <taxon>Pseudomonadati</taxon>
        <taxon>Pseudomonadota</taxon>
        <taxon>Gammaproteobacteria</taxon>
        <taxon>Vibrionales</taxon>
        <taxon>Vibrionaceae</taxon>
        <taxon>Vibrio</taxon>
    </lineage>
</organism>
<feature type="chain" id="PRO_5012593268" description="AB hydrolase-1 domain-containing protein" evidence="1">
    <location>
        <begin position="25"/>
        <end position="282"/>
    </location>
</feature>
<gene>
    <name evidence="3" type="ORF">BIY22_08595</name>
</gene>
<dbReference type="GO" id="GO:0016020">
    <property type="term" value="C:membrane"/>
    <property type="evidence" value="ECO:0007669"/>
    <property type="project" value="TreeGrafter"/>
</dbReference>
<proteinExistence type="predicted"/>
<feature type="domain" description="AB hydrolase-1" evidence="2">
    <location>
        <begin position="50"/>
        <end position="165"/>
    </location>
</feature>
<dbReference type="PANTHER" id="PTHR43798:SF33">
    <property type="entry name" value="HYDROLASE, PUTATIVE (AFU_ORTHOLOGUE AFUA_2G14860)-RELATED"/>
    <property type="match status" value="1"/>
</dbReference>
<dbReference type="PANTHER" id="PTHR43798">
    <property type="entry name" value="MONOACYLGLYCEROL LIPASE"/>
    <property type="match status" value="1"/>
</dbReference>
<evidence type="ECO:0000313" key="4">
    <source>
        <dbReference type="Proteomes" id="UP000186313"/>
    </source>
</evidence>
<dbReference type="Gene3D" id="3.40.50.1820">
    <property type="entry name" value="alpha/beta hydrolase"/>
    <property type="match status" value="1"/>
</dbReference>
<dbReference type="SUPFAM" id="SSF53474">
    <property type="entry name" value="alpha/beta-Hydrolases"/>
    <property type="match status" value="1"/>
</dbReference>
<protein>
    <recommendedName>
        <fullName evidence="2">AB hydrolase-1 domain-containing protein</fullName>
    </recommendedName>
</protein>
<dbReference type="Pfam" id="PF00561">
    <property type="entry name" value="Abhydrolase_1"/>
    <property type="match status" value="1"/>
</dbReference>
<dbReference type="Proteomes" id="UP000186313">
    <property type="component" value="Unassembled WGS sequence"/>
</dbReference>
<reference evidence="3 4" key="1">
    <citation type="submission" date="2016-09" db="EMBL/GenBank/DDBJ databases">
        <title>Genomic Taxonomy of the Vibrionaceae.</title>
        <authorList>
            <person name="Gonzalez-Castillo A."/>
            <person name="Gomez-Gil B."/>
            <person name="Enciso-Ibarra K."/>
        </authorList>
    </citation>
    <scope>NUCLEOTIDE SEQUENCE [LARGE SCALE GENOMIC DNA]</scope>
    <source>
        <strain evidence="3 4">CAIM 703</strain>
    </source>
</reference>
<keyword evidence="1" id="KW-0732">Signal</keyword>
<evidence type="ECO:0000256" key="1">
    <source>
        <dbReference type="SAM" id="SignalP"/>
    </source>
</evidence>
<comment type="caution">
    <text evidence="3">The sequence shown here is derived from an EMBL/GenBank/DDBJ whole genome shotgun (WGS) entry which is preliminary data.</text>
</comment>
<dbReference type="InterPro" id="IPR029058">
    <property type="entry name" value="AB_hydrolase_fold"/>
</dbReference>
<dbReference type="OrthoDB" id="5915255at2"/>
<name>A0A1Q9HEQ2_9VIBR</name>